<keyword evidence="2" id="KW-1185">Reference proteome</keyword>
<proteinExistence type="predicted"/>
<reference evidence="1" key="1">
    <citation type="submission" date="2020-08" db="EMBL/GenBank/DDBJ databases">
        <title>Multicomponent nature underlies the extraordinary mechanical properties of spider dragline silk.</title>
        <authorList>
            <person name="Kono N."/>
            <person name="Nakamura H."/>
            <person name="Mori M."/>
            <person name="Yoshida Y."/>
            <person name="Ohtoshi R."/>
            <person name="Malay A.D."/>
            <person name="Moran D.A.P."/>
            <person name="Tomita M."/>
            <person name="Numata K."/>
            <person name="Arakawa K."/>
        </authorList>
    </citation>
    <scope>NUCLEOTIDE SEQUENCE</scope>
</reference>
<comment type="caution">
    <text evidence="1">The sequence shown here is derived from an EMBL/GenBank/DDBJ whole genome shotgun (WGS) entry which is preliminary data.</text>
</comment>
<evidence type="ECO:0000313" key="2">
    <source>
        <dbReference type="Proteomes" id="UP000887013"/>
    </source>
</evidence>
<accession>A0A8X6UGK5</accession>
<evidence type="ECO:0000313" key="1">
    <source>
        <dbReference type="EMBL" id="GFU12408.1"/>
    </source>
</evidence>
<organism evidence="1 2">
    <name type="scientific">Nephila pilipes</name>
    <name type="common">Giant wood spider</name>
    <name type="synonym">Nephila maculata</name>
    <dbReference type="NCBI Taxonomy" id="299642"/>
    <lineage>
        <taxon>Eukaryota</taxon>
        <taxon>Metazoa</taxon>
        <taxon>Ecdysozoa</taxon>
        <taxon>Arthropoda</taxon>
        <taxon>Chelicerata</taxon>
        <taxon>Arachnida</taxon>
        <taxon>Araneae</taxon>
        <taxon>Araneomorphae</taxon>
        <taxon>Entelegynae</taxon>
        <taxon>Araneoidea</taxon>
        <taxon>Nephilidae</taxon>
        <taxon>Nephila</taxon>
    </lineage>
</organism>
<dbReference type="Proteomes" id="UP000887013">
    <property type="component" value="Unassembled WGS sequence"/>
</dbReference>
<protein>
    <submittedName>
        <fullName evidence="1">Uncharacterized protein</fullName>
    </submittedName>
</protein>
<sequence>MYEEFVRNLLTNITDEKKQAEQAAEVDRSEFSTSERRTIQCYGCGTPEYMPLKCPSWSRSKGEEKASVNSVNLLTFVSPTSPLSLMG</sequence>
<name>A0A8X6UGK5_NEPPI</name>
<dbReference type="EMBL" id="BMAW01029544">
    <property type="protein sequence ID" value="GFU12408.1"/>
    <property type="molecule type" value="Genomic_DNA"/>
</dbReference>
<gene>
    <name evidence="1" type="ORF">NPIL_348241</name>
</gene>
<dbReference type="AlphaFoldDB" id="A0A8X6UGK5"/>